<protein>
    <recommendedName>
        <fullName evidence="13">Chloride channel protein</fullName>
    </recommendedName>
</protein>
<keyword evidence="5" id="KW-0406">Ion transport</keyword>
<dbReference type="InterPro" id="IPR001807">
    <property type="entry name" value="ClC"/>
</dbReference>
<keyword evidence="3 10" id="KW-0812">Transmembrane</keyword>
<dbReference type="InterPro" id="IPR014743">
    <property type="entry name" value="Cl-channel_core"/>
</dbReference>
<dbReference type="Pfam" id="PF00654">
    <property type="entry name" value="Voltage_CLC"/>
    <property type="match status" value="1"/>
</dbReference>
<dbReference type="SUPFAM" id="SSF81340">
    <property type="entry name" value="Clc chloride channel"/>
    <property type="match status" value="1"/>
</dbReference>
<dbReference type="GO" id="GO:0005254">
    <property type="term" value="F:chloride channel activity"/>
    <property type="evidence" value="ECO:0007669"/>
    <property type="project" value="UniProtKB-KW"/>
</dbReference>
<evidence type="ECO:0000256" key="4">
    <source>
        <dbReference type="ARBA" id="ARBA00022989"/>
    </source>
</evidence>
<comment type="caution">
    <text evidence="11">The sequence shown here is derived from an EMBL/GenBank/DDBJ whole genome shotgun (WGS) entry which is preliminary data.</text>
</comment>
<feature type="transmembrane region" description="Helical" evidence="10">
    <location>
        <begin position="188"/>
        <end position="206"/>
    </location>
</feature>
<dbReference type="PANTHER" id="PTHR43427:SF6">
    <property type="entry name" value="CHLORIDE CHANNEL PROTEIN CLC-E"/>
    <property type="match status" value="1"/>
</dbReference>
<evidence type="ECO:0000313" key="11">
    <source>
        <dbReference type="EMBL" id="MBK5930089.1"/>
    </source>
</evidence>
<feature type="transmembrane region" description="Helical" evidence="10">
    <location>
        <begin position="297"/>
        <end position="316"/>
    </location>
</feature>
<proteinExistence type="predicted"/>
<dbReference type="PRINTS" id="PR00762">
    <property type="entry name" value="CLCHANNEL"/>
</dbReference>
<name>A0AAJ0XEP5_HALSE</name>
<feature type="transmembrane region" description="Helical" evidence="10">
    <location>
        <begin position="354"/>
        <end position="380"/>
    </location>
</feature>
<feature type="transmembrane region" description="Helical" evidence="10">
    <location>
        <begin position="12"/>
        <end position="34"/>
    </location>
</feature>
<evidence type="ECO:0000256" key="7">
    <source>
        <dbReference type="ARBA" id="ARBA00023173"/>
    </source>
</evidence>
<evidence type="ECO:0008006" key="13">
    <source>
        <dbReference type="Google" id="ProtNLM"/>
    </source>
</evidence>
<keyword evidence="4 10" id="KW-1133">Transmembrane helix</keyword>
<evidence type="ECO:0000256" key="2">
    <source>
        <dbReference type="ARBA" id="ARBA00022448"/>
    </source>
</evidence>
<feature type="transmembrane region" description="Helical" evidence="10">
    <location>
        <begin position="226"/>
        <end position="246"/>
    </location>
</feature>
<dbReference type="RefSeq" id="WP_201244511.1">
    <property type="nucleotide sequence ID" value="NZ_NHSF01000041.1"/>
</dbReference>
<feature type="transmembrane region" description="Helical" evidence="10">
    <location>
        <begin position="253"/>
        <end position="277"/>
    </location>
</feature>
<evidence type="ECO:0000256" key="9">
    <source>
        <dbReference type="ARBA" id="ARBA00023303"/>
    </source>
</evidence>
<feature type="transmembrane region" description="Helical" evidence="10">
    <location>
        <begin position="99"/>
        <end position="118"/>
    </location>
</feature>
<sequence length="432" mass="45274">MDDDKRTWLRLILLGALSGVLAGAVVLAFRYSIAFGQHWLLPQGPVANHEALPPWLRLTLPVAAGLLLGLLFDRLPRTSREIGIVHVLKRLQSLNPQRLPVSNMLVQFGGAVIAIVGGHSVDREGPTVHIGAASASLIGRRLDAPTEDQITLIASGAAAAIAAAFDTPLAAVVFVMEVLRIRYQVSRFLPVIVAAVVATVVSRSLALSEPGFSVAPEYLGSTWELSSLLLLGIGVGLIAVVFINLSEQIARRALAWPCTIAFPLAGLVTGILALWLPQIMGTSYGTLEGLLQGEGDLSLALALIAAKLLSSAFAVGLRIPGGLIGPTLFIGGAAGSALGLGLFLFSPLEVASPGFYATIGMVAMMGATLRAPLAALTALLELTANPNIILPGMLAVASAELVTRLLRGQKSIFDVLTDLQVRATTIRRSREP</sequence>
<gene>
    <name evidence="11" type="ORF">CCR82_06005</name>
</gene>
<dbReference type="AlphaFoldDB" id="A0AAJ0XEP5"/>
<dbReference type="PANTHER" id="PTHR43427">
    <property type="entry name" value="CHLORIDE CHANNEL PROTEIN CLC-E"/>
    <property type="match status" value="1"/>
</dbReference>
<keyword evidence="7" id="KW-0869">Chloride channel</keyword>
<evidence type="ECO:0000256" key="8">
    <source>
        <dbReference type="ARBA" id="ARBA00023214"/>
    </source>
</evidence>
<evidence type="ECO:0000256" key="5">
    <source>
        <dbReference type="ARBA" id="ARBA00023065"/>
    </source>
</evidence>
<keyword evidence="2" id="KW-0813">Transport</keyword>
<dbReference type="Gene3D" id="1.10.3080.10">
    <property type="entry name" value="Clc chloride channel"/>
    <property type="match status" value="1"/>
</dbReference>
<reference evidence="11" key="2">
    <citation type="journal article" date="2020" name="Microorganisms">
        <title>Osmotic Adaptation and Compatible Solute Biosynthesis of Phototrophic Bacteria as Revealed from Genome Analyses.</title>
        <authorList>
            <person name="Imhoff J.F."/>
            <person name="Rahn T."/>
            <person name="Kunzel S."/>
            <person name="Keller A."/>
            <person name="Neulinger S.C."/>
        </authorList>
    </citation>
    <scope>NUCLEOTIDE SEQUENCE</scope>
    <source>
        <strain evidence="11">DSM 4395</strain>
    </source>
</reference>
<dbReference type="InterPro" id="IPR050368">
    <property type="entry name" value="ClC-type_chloride_channel"/>
</dbReference>
<dbReference type="EMBL" id="NHSF01000041">
    <property type="protein sequence ID" value="MBK5930089.1"/>
    <property type="molecule type" value="Genomic_DNA"/>
</dbReference>
<feature type="transmembrane region" description="Helical" evidence="10">
    <location>
        <begin position="150"/>
        <end position="176"/>
    </location>
</feature>
<dbReference type="CDD" id="cd00400">
    <property type="entry name" value="Voltage_gated_ClC"/>
    <property type="match status" value="1"/>
</dbReference>
<evidence type="ECO:0000256" key="6">
    <source>
        <dbReference type="ARBA" id="ARBA00023136"/>
    </source>
</evidence>
<reference evidence="11" key="1">
    <citation type="submission" date="2017-05" db="EMBL/GenBank/DDBJ databases">
        <authorList>
            <person name="Imhoff J.F."/>
            <person name="Rahn T."/>
            <person name="Kuenzel S."/>
            <person name="Neulinger S.C."/>
        </authorList>
    </citation>
    <scope>NUCLEOTIDE SEQUENCE</scope>
    <source>
        <strain evidence="11">DSM 4395</strain>
    </source>
</reference>
<feature type="transmembrane region" description="Helical" evidence="10">
    <location>
        <begin position="328"/>
        <end position="348"/>
    </location>
</feature>
<organism evidence="11 12">
    <name type="scientific">Halochromatium salexigens</name>
    <name type="common">Chromatium salexigens</name>
    <dbReference type="NCBI Taxonomy" id="49447"/>
    <lineage>
        <taxon>Bacteria</taxon>
        <taxon>Pseudomonadati</taxon>
        <taxon>Pseudomonadota</taxon>
        <taxon>Gammaproteobacteria</taxon>
        <taxon>Chromatiales</taxon>
        <taxon>Chromatiaceae</taxon>
        <taxon>Halochromatium</taxon>
    </lineage>
</organism>
<evidence type="ECO:0000256" key="1">
    <source>
        <dbReference type="ARBA" id="ARBA00004141"/>
    </source>
</evidence>
<dbReference type="Proteomes" id="UP001296967">
    <property type="component" value="Unassembled WGS sequence"/>
</dbReference>
<feature type="transmembrane region" description="Helical" evidence="10">
    <location>
        <begin position="54"/>
        <end position="72"/>
    </location>
</feature>
<keyword evidence="6 10" id="KW-0472">Membrane</keyword>
<evidence type="ECO:0000256" key="10">
    <source>
        <dbReference type="SAM" id="Phobius"/>
    </source>
</evidence>
<evidence type="ECO:0000256" key="3">
    <source>
        <dbReference type="ARBA" id="ARBA00022692"/>
    </source>
</evidence>
<keyword evidence="8" id="KW-0868">Chloride</keyword>
<comment type="subcellular location">
    <subcellularLocation>
        <location evidence="1">Membrane</location>
        <topology evidence="1">Multi-pass membrane protein</topology>
    </subcellularLocation>
</comment>
<keyword evidence="9" id="KW-0407">Ion channel</keyword>
<dbReference type="GO" id="GO:0034707">
    <property type="term" value="C:chloride channel complex"/>
    <property type="evidence" value="ECO:0007669"/>
    <property type="project" value="UniProtKB-KW"/>
</dbReference>
<evidence type="ECO:0000313" key="12">
    <source>
        <dbReference type="Proteomes" id="UP001296967"/>
    </source>
</evidence>
<accession>A0AAJ0XEP5</accession>
<keyword evidence="12" id="KW-1185">Reference proteome</keyword>